<dbReference type="AlphaFoldDB" id="A0A1E5VYN5"/>
<reference evidence="1 2" key="1">
    <citation type="submission" date="2016-09" db="EMBL/GenBank/DDBJ databases">
        <title>The draft genome of Dichanthelium oligosanthes: A C3 panicoid grass species.</title>
        <authorList>
            <person name="Studer A.J."/>
            <person name="Schnable J.C."/>
            <person name="Brutnell T.P."/>
        </authorList>
    </citation>
    <scope>NUCLEOTIDE SEQUENCE [LARGE SCALE GENOMIC DNA]</scope>
    <source>
        <strain evidence="2">cv. Kellogg 1175</strain>
        <tissue evidence="1">Leaf</tissue>
    </source>
</reference>
<dbReference type="EMBL" id="LWDX02026006">
    <property type="protein sequence ID" value="OEL30239.1"/>
    <property type="molecule type" value="Genomic_DNA"/>
</dbReference>
<organism evidence="1 2">
    <name type="scientific">Dichanthelium oligosanthes</name>
    <dbReference type="NCBI Taxonomy" id="888268"/>
    <lineage>
        <taxon>Eukaryota</taxon>
        <taxon>Viridiplantae</taxon>
        <taxon>Streptophyta</taxon>
        <taxon>Embryophyta</taxon>
        <taxon>Tracheophyta</taxon>
        <taxon>Spermatophyta</taxon>
        <taxon>Magnoliopsida</taxon>
        <taxon>Liliopsida</taxon>
        <taxon>Poales</taxon>
        <taxon>Poaceae</taxon>
        <taxon>PACMAD clade</taxon>
        <taxon>Panicoideae</taxon>
        <taxon>Panicodae</taxon>
        <taxon>Paniceae</taxon>
        <taxon>Dichantheliinae</taxon>
        <taxon>Dichanthelium</taxon>
    </lineage>
</organism>
<dbReference type="OrthoDB" id="778102at2759"/>
<proteinExistence type="predicted"/>
<dbReference type="STRING" id="888268.A0A1E5VYN5"/>
<keyword evidence="2" id="KW-1185">Reference proteome</keyword>
<accession>A0A1E5VYN5</accession>
<comment type="caution">
    <text evidence="1">The sequence shown here is derived from an EMBL/GenBank/DDBJ whole genome shotgun (WGS) entry which is preliminary data.</text>
</comment>
<sequence length="70" mass="7361">MYGDALMSQVALNLPSGKVSSKIAIYTTLVNPLTKYALVVAPIAEAVEAALGVGKSRPLCVLVRNSGWRS</sequence>
<dbReference type="Proteomes" id="UP000095767">
    <property type="component" value="Unassembled WGS sequence"/>
</dbReference>
<name>A0A1E5VYN5_9POAL</name>
<gene>
    <name evidence="1" type="ORF">BAE44_0008742</name>
</gene>
<evidence type="ECO:0000313" key="2">
    <source>
        <dbReference type="Proteomes" id="UP000095767"/>
    </source>
</evidence>
<protein>
    <submittedName>
        <fullName evidence="1">Uncharacterized protein</fullName>
    </submittedName>
</protein>
<evidence type="ECO:0000313" key="1">
    <source>
        <dbReference type="EMBL" id="OEL30239.1"/>
    </source>
</evidence>